<evidence type="ECO:0000256" key="3">
    <source>
        <dbReference type="ARBA" id="ARBA00012584"/>
    </source>
</evidence>
<dbReference type="GO" id="GO:0005737">
    <property type="term" value="C:cytoplasm"/>
    <property type="evidence" value="ECO:0007669"/>
    <property type="project" value="UniProtKB-SubCell"/>
</dbReference>
<dbReference type="AlphaFoldDB" id="A0A1H9GL19"/>
<evidence type="ECO:0000256" key="11">
    <source>
        <dbReference type="ARBA" id="ARBA00048366"/>
    </source>
</evidence>
<dbReference type="InterPro" id="IPR017945">
    <property type="entry name" value="DHBP_synth_RibB-like_a/b_dom"/>
</dbReference>
<evidence type="ECO:0000256" key="2">
    <source>
        <dbReference type="ARBA" id="ARBA00007663"/>
    </source>
</evidence>
<evidence type="ECO:0000256" key="6">
    <source>
        <dbReference type="ARBA" id="ARBA00022694"/>
    </source>
</evidence>
<keyword evidence="6" id="KW-0819">tRNA processing</keyword>
<dbReference type="STRING" id="419940.SAMN05421824_1835"/>
<keyword evidence="7" id="KW-0548">Nucleotidyltransferase</keyword>
<dbReference type="Gene3D" id="3.90.870.10">
    <property type="entry name" value="DHBP synthase"/>
    <property type="match status" value="1"/>
</dbReference>
<keyword evidence="14" id="KW-1185">Reference proteome</keyword>
<dbReference type="GO" id="GO:0061710">
    <property type="term" value="F:L-threonylcarbamoyladenylate synthase"/>
    <property type="evidence" value="ECO:0007669"/>
    <property type="project" value="UniProtKB-EC"/>
</dbReference>
<keyword evidence="8" id="KW-0547">Nucleotide-binding</keyword>
<dbReference type="OrthoDB" id="9814580at2"/>
<comment type="catalytic activity">
    <reaction evidence="11">
        <text>L-threonine + hydrogencarbonate + ATP = L-threonylcarbamoyladenylate + diphosphate + H2O</text>
        <dbReference type="Rhea" id="RHEA:36407"/>
        <dbReference type="ChEBI" id="CHEBI:15377"/>
        <dbReference type="ChEBI" id="CHEBI:17544"/>
        <dbReference type="ChEBI" id="CHEBI:30616"/>
        <dbReference type="ChEBI" id="CHEBI:33019"/>
        <dbReference type="ChEBI" id="CHEBI:57926"/>
        <dbReference type="ChEBI" id="CHEBI:73682"/>
        <dbReference type="EC" id="2.7.7.87"/>
    </reaction>
</comment>
<dbReference type="Pfam" id="PF01300">
    <property type="entry name" value="Sua5_yciO_yrdC"/>
    <property type="match status" value="1"/>
</dbReference>
<feature type="domain" description="YrdC-like" evidence="12">
    <location>
        <begin position="5"/>
        <end position="189"/>
    </location>
</feature>
<evidence type="ECO:0000256" key="7">
    <source>
        <dbReference type="ARBA" id="ARBA00022695"/>
    </source>
</evidence>
<evidence type="ECO:0000256" key="1">
    <source>
        <dbReference type="ARBA" id="ARBA00004496"/>
    </source>
</evidence>
<evidence type="ECO:0000256" key="5">
    <source>
        <dbReference type="ARBA" id="ARBA00022679"/>
    </source>
</evidence>
<dbReference type="SUPFAM" id="SSF55821">
    <property type="entry name" value="YrdC/RibB"/>
    <property type="match status" value="1"/>
</dbReference>
<name>A0A1H9GL19_9FLAO</name>
<dbReference type="GO" id="GO:0005524">
    <property type="term" value="F:ATP binding"/>
    <property type="evidence" value="ECO:0007669"/>
    <property type="project" value="UniProtKB-KW"/>
</dbReference>
<evidence type="ECO:0000259" key="12">
    <source>
        <dbReference type="PROSITE" id="PS51163"/>
    </source>
</evidence>
<dbReference type="PROSITE" id="PS51163">
    <property type="entry name" value="YRDC"/>
    <property type="match status" value="1"/>
</dbReference>
<dbReference type="GO" id="GO:0000049">
    <property type="term" value="F:tRNA binding"/>
    <property type="evidence" value="ECO:0007669"/>
    <property type="project" value="TreeGrafter"/>
</dbReference>
<evidence type="ECO:0000313" key="14">
    <source>
        <dbReference type="Proteomes" id="UP000198999"/>
    </source>
</evidence>
<protein>
    <recommendedName>
        <fullName evidence="10">L-threonylcarbamoyladenylate synthase</fullName>
        <ecNumber evidence="3">2.7.7.87</ecNumber>
    </recommendedName>
    <alternativeName>
        <fullName evidence="10">L-threonylcarbamoyladenylate synthase</fullName>
    </alternativeName>
</protein>
<evidence type="ECO:0000256" key="8">
    <source>
        <dbReference type="ARBA" id="ARBA00022741"/>
    </source>
</evidence>
<dbReference type="InterPro" id="IPR006070">
    <property type="entry name" value="Sua5-like_dom"/>
</dbReference>
<proteinExistence type="inferred from homology"/>
<dbReference type="RefSeq" id="WP_092578733.1">
    <property type="nucleotide sequence ID" value="NZ_FOFN01000002.1"/>
</dbReference>
<evidence type="ECO:0000256" key="9">
    <source>
        <dbReference type="ARBA" id="ARBA00022840"/>
    </source>
</evidence>
<dbReference type="EC" id="2.7.7.87" evidence="3"/>
<keyword evidence="5" id="KW-0808">Transferase</keyword>
<dbReference type="InterPro" id="IPR050156">
    <property type="entry name" value="TC-AMP_synthase_SUA5"/>
</dbReference>
<comment type="similarity">
    <text evidence="2">Belongs to the SUA5 family.</text>
</comment>
<dbReference type="PANTHER" id="PTHR17490:SF16">
    <property type="entry name" value="THREONYLCARBAMOYL-AMP SYNTHASE"/>
    <property type="match status" value="1"/>
</dbReference>
<keyword evidence="4" id="KW-0963">Cytoplasm</keyword>
<organism evidence="13 14">
    <name type="scientific">Hyunsoonleella jejuensis</name>
    <dbReference type="NCBI Taxonomy" id="419940"/>
    <lineage>
        <taxon>Bacteria</taxon>
        <taxon>Pseudomonadati</taxon>
        <taxon>Bacteroidota</taxon>
        <taxon>Flavobacteriia</taxon>
        <taxon>Flavobacteriales</taxon>
        <taxon>Flavobacteriaceae</taxon>
    </lineage>
</organism>
<dbReference type="Proteomes" id="UP000198999">
    <property type="component" value="Unassembled WGS sequence"/>
</dbReference>
<reference evidence="13 14" key="1">
    <citation type="submission" date="2016-10" db="EMBL/GenBank/DDBJ databases">
        <authorList>
            <person name="de Groot N.N."/>
        </authorList>
    </citation>
    <scope>NUCLEOTIDE SEQUENCE [LARGE SCALE GENOMIC DNA]</scope>
    <source>
        <strain evidence="13 14">DSM 21035</strain>
    </source>
</reference>
<dbReference type="EMBL" id="FOFN01000002">
    <property type="protein sequence ID" value="SEQ50739.1"/>
    <property type="molecule type" value="Genomic_DNA"/>
</dbReference>
<dbReference type="GO" id="GO:0008033">
    <property type="term" value="P:tRNA processing"/>
    <property type="evidence" value="ECO:0007669"/>
    <property type="project" value="UniProtKB-KW"/>
</dbReference>
<evidence type="ECO:0000313" key="13">
    <source>
        <dbReference type="EMBL" id="SEQ50739.1"/>
    </source>
</evidence>
<evidence type="ECO:0000256" key="4">
    <source>
        <dbReference type="ARBA" id="ARBA00022490"/>
    </source>
</evidence>
<dbReference type="PANTHER" id="PTHR17490">
    <property type="entry name" value="SUA5"/>
    <property type="match status" value="1"/>
</dbReference>
<keyword evidence="9" id="KW-0067">ATP-binding</keyword>
<evidence type="ECO:0000256" key="10">
    <source>
        <dbReference type="ARBA" id="ARBA00029774"/>
    </source>
</evidence>
<accession>A0A1H9GL19</accession>
<dbReference type="GO" id="GO:0003725">
    <property type="term" value="F:double-stranded RNA binding"/>
    <property type="evidence" value="ECO:0007669"/>
    <property type="project" value="InterPro"/>
</dbReference>
<comment type="subcellular location">
    <subcellularLocation>
        <location evidence="1">Cytoplasm</location>
    </subcellularLocation>
</comment>
<sequence>MANLHLEVKHAVNALKAGNIILFPTDTYWSLGCDSGNKDALDKLYKLKQSNSERNITCLVADDRMLNRYVNEIPAAAQSIIDVVDTPTTIIYDAPKTIASNLISKNNTIAIRIPDDEFCYQLSRRFNGAIATSIAHIDGETIPKSFKEIVPAILKGVDYVVNLQKEKICTTSAAIIQITNSNVVKVLRK</sequence>
<dbReference type="GO" id="GO:0006450">
    <property type="term" value="P:regulation of translational fidelity"/>
    <property type="evidence" value="ECO:0007669"/>
    <property type="project" value="TreeGrafter"/>
</dbReference>
<gene>
    <name evidence="13" type="ORF">SAMN05421824_1835</name>
</gene>